<dbReference type="Proteomes" id="UP000184485">
    <property type="component" value="Unassembled WGS sequence"/>
</dbReference>
<proteinExistence type="predicted"/>
<dbReference type="EMBL" id="FQUP01000002">
    <property type="protein sequence ID" value="SHF71439.1"/>
    <property type="molecule type" value="Genomic_DNA"/>
</dbReference>
<reference evidence="1 2" key="1">
    <citation type="submission" date="2016-11" db="EMBL/GenBank/DDBJ databases">
        <authorList>
            <person name="Jaros S."/>
            <person name="Januszkiewicz K."/>
            <person name="Wedrychowicz H."/>
        </authorList>
    </citation>
    <scope>NUCLEOTIDE SEQUENCE [LARGE SCALE GENOMIC DNA]</scope>
    <source>
        <strain evidence="1 2">DSM 19436</strain>
    </source>
</reference>
<evidence type="ECO:0000313" key="1">
    <source>
        <dbReference type="EMBL" id="SHF71439.1"/>
    </source>
</evidence>
<gene>
    <name evidence="1" type="ORF">SAMN02745157_2821</name>
</gene>
<dbReference type="AlphaFoldDB" id="A0A1M5DWV7"/>
<keyword evidence="2" id="KW-1185">Reference proteome</keyword>
<name>A0A1M5DWV7_9HYPH</name>
<accession>A0A1M5DWV7</accession>
<dbReference type="STRING" id="1122133.SAMN02745157_2821"/>
<evidence type="ECO:0000313" key="2">
    <source>
        <dbReference type="Proteomes" id="UP000184485"/>
    </source>
</evidence>
<sequence>MSRQSDPRTLLDPKITVRLFPGDFARICRISEDTGLPVSFIARKAIRLYCDNRR</sequence>
<organism evidence="1 2">
    <name type="scientific">Kaistia soli DSM 19436</name>
    <dbReference type="NCBI Taxonomy" id="1122133"/>
    <lineage>
        <taxon>Bacteria</taxon>
        <taxon>Pseudomonadati</taxon>
        <taxon>Pseudomonadota</taxon>
        <taxon>Alphaproteobacteria</taxon>
        <taxon>Hyphomicrobiales</taxon>
        <taxon>Kaistiaceae</taxon>
        <taxon>Kaistia</taxon>
    </lineage>
</organism>
<protein>
    <submittedName>
        <fullName evidence="1">Uncharacterized protein</fullName>
    </submittedName>
</protein>